<comment type="subcellular location">
    <subcellularLocation>
        <location evidence="1">Membrane</location>
        <topology evidence="1">Single-pass type I membrane protein</topology>
    </subcellularLocation>
</comment>
<dbReference type="InParanoid" id="A0A6J2UN45"/>
<evidence type="ECO:0000256" key="2">
    <source>
        <dbReference type="ARBA" id="ARBA00022692"/>
    </source>
</evidence>
<evidence type="ECO:0000256" key="9">
    <source>
        <dbReference type="SAM" id="SignalP"/>
    </source>
</evidence>
<dbReference type="InterPro" id="IPR013783">
    <property type="entry name" value="Ig-like_fold"/>
</dbReference>
<keyword evidence="5 8" id="KW-0472">Membrane</keyword>
<dbReference type="GO" id="GO:0009897">
    <property type="term" value="C:external side of plasma membrane"/>
    <property type="evidence" value="ECO:0007669"/>
    <property type="project" value="TreeGrafter"/>
</dbReference>
<evidence type="ECO:0000259" key="10">
    <source>
        <dbReference type="PROSITE" id="PS50853"/>
    </source>
</evidence>
<dbReference type="CDD" id="cd00063">
    <property type="entry name" value="FN3"/>
    <property type="match status" value="1"/>
</dbReference>
<keyword evidence="3 9" id="KW-0732">Signal</keyword>
<proteinExistence type="predicted"/>
<protein>
    <submittedName>
        <fullName evidence="12">Interleukin 2 receptor, gamma b</fullName>
    </submittedName>
</protein>
<dbReference type="Gene3D" id="2.60.40.10">
    <property type="entry name" value="Immunoglobulins"/>
    <property type="match status" value="2"/>
</dbReference>
<evidence type="ECO:0000256" key="8">
    <source>
        <dbReference type="SAM" id="Phobius"/>
    </source>
</evidence>
<feature type="transmembrane region" description="Helical" evidence="8">
    <location>
        <begin position="211"/>
        <end position="234"/>
    </location>
</feature>
<dbReference type="InterPro" id="IPR036116">
    <property type="entry name" value="FN3_sf"/>
</dbReference>
<sequence length="306" mass="34555">MFLTCLVLPLLSLATTATEHPSVKCIIINLEYVHCTWTAQSLPAYNYTFNSSLQDEPHTECPRYLQRHGYNIGCLVPLQSPEDRFGEFSTSLFYDVNSSVSLTHKLRMSVKLNPPYNLTLTLNGSSELWLHWEYNAPGRSRCIVSQVRYKKMPSEWQLSPNVTVTSFSLPEVSGDVEYTFQVRLSVHDLCGSSLFWSDWSEPASFKPKKRFPLGLLFVIFATTLLIALAILLCYCERIKVILLPAVPSPSKNLQDLFSRYDSNTESWAHISRDLKEAFETGNAEPRCVLCKAGDCCKPVSVQLGPP</sequence>
<dbReference type="AlphaFoldDB" id="A0A6J2UN45"/>
<keyword evidence="11" id="KW-1185">Reference proteome</keyword>
<keyword evidence="7" id="KW-0325">Glycoprotein</keyword>
<dbReference type="InterPro" id="IPR048651">
    <property type="entry name" value="CRLF2-like_D1"/>
</dbReference>
<feature type="signal peptide" evidence="9">
    <location>
        <begin position="1"/>
        <end position="17"/>
    </location>
</feature>
<dbReference type="PROSITE" id="PS01355">
    <property type="entry name" value="HEMATOPO_REC_S_F1"/>
    <property type="match status" value="1"/>
</dbReference>
<dbReference type="SUPFAM" id="SSF49265">
    <property type="entry name" value="Fibronectin type III"/>
    <property type="match status" value="2"/>
</dbReference>
<evidence type="ECO:0000313" key="12">
    <source>
        <dbReference type="RefSeq" id="XP_030621504.1"/>
    </source>
</evidence>
<evidence type="ECO:0000256" key="6">
    <source>
        <dbReference type="ARBA" id="ARBA00023170"/>
    </source>
</evidence>
<dbReference type="Proteomes" id="UP000504632">
    <property type="component" value="Chromosome 2"/>
</dbReference>
<dbReference type="PANTHER" id="PTHR23037:SF47">
    <property type="entry name" value="INTERLEUKIN 2 RECEPTOR SUBUNIT GAMMA"/>
    <property type="match status" value="1"/>
</dbReference>
<dbReference type="Pfam" id="PF21604">
    <property type="entry name" value="CRLF2_D1"/>
    <property type="match status" value="1"/>
</dbReference>
<evidence type="ECO:0000256" key="1">
    <source>
        <dbReference type="ARBA" id="ARBA00004479"/>
    </source>
</evidence>
<reference evidence="12" key="1">
    <citation type="submission" date="2025-08" db="UniProtKB">
        <authorList>
            <consortium name="RefSeq"/>
        </authorList>
    </citation>
    <scope>IDENTIFICATION</scope>
</reference>
<keyword evidence="6 12" id="KW-0675">Receptor</keyword>
<keyword evidence="4 8" id="KW-1133">Transmembrane helix</keyword>
<evidence type="ECO:0000256" key="3">
    <source>
        <dbReference type="ARBA" id="ARBA00022729"/>
    </source>
</evidence>
<name>A0A6J2UN45_CHACN</name>
<evidence type="ECO:0000256" key="5">
    <source>
        <dbReference type="ARBA" id="ARBA00023136"/>
    </source>
</evidence>
<dbReference type="GO" id="GO:0004896">
    <property type="term" value="F:cytokine receptor activity"/>
    <property type="evidence" value="ECO:0007669"/>
    <property type="project" value="InterPro"/>
</dbReference>
<feature type="domain" description="Fibronectin type-III" evidence="10">
    <location>
        <begin position="114"/>
        <end position="210"/>
    </location>
</feature>
<dbReference type="RefSeq" id="XP_030621504.1">
    <property type="nucleotide sequence ID" value="XM_030765644.1"/>
</dbReference>
<evidence type="ECO:0000256" key="4">
    <source>
        <dbReference type="ARBA" id="ARBA00022989"/>
    </source>
</evidence>
<evidence type="ECO:0000313" key="11">
    <source>
        <dbReference type="Proteomes" id="UP000504632"/>
    </source>
</evidence>
<accession>A0A6J2UN45</accession>
<organism evidence="11 12">
    <name type="scientific">Chanos chanos</name>
    <name type="common">Milkfish</name>
    <name type="synonym">Mugil chanos</name>
    <dbReference type="NCBI Taxonomy" id="29144"/>
    <lineage>
        <taxon>Eukaryota</taxon>
        <taxon>Metazoa</taxon>
        <taxon>Chordata</taxon>
        <taxon>Craniata</taxon>
        <taxon>Vertebrata</taxon>
        <taxon>Euteleostomi</taxon>
        <taxon>Actinopterygii</taxon>
        <taxon>Neopterygii</taxon>
        <taxon>Teleostei</taxon>
        <taxon>Ostariophysi</taxon>
        <taxon>Gonorynchiformes</taxon>
        <taxon>Chanidae</taxon>
        <taxon>Chanos</taxon>
    </lineage>
</organism>
<dbReference type="PROSITE" id="PS50853">
    <property type="entry name" value="FN3"/>
    <property type="match status" value="1"/>
</dbReference>
<feature type="chain" id="PRO_5026929244" evidence="9">
    <location>
        <begin position="18"/>
        <end position="306"/>
    </location>
</feature>
<evidence type="ECO:0000256" key="7">
    <source>
        <dbReference type="ARBA" id="ARBA00023180"/>
    </source>
</evidence>
<dbReference type="PANTHER" id="PTHR23037">
    <property type="entry name" value="CYTOKINE RECEPTOR"/>
    <property type="match status" value="1"/>
</dbReference>
<gene>
    <name evidence="12" type="primary">il2rgb</name>
</gene>
<dbReference type="CTD" id="100144554"/>
<dbReference type="OrthoDB" id="8942047at2759"/>
<dbReference type="GeneID" id="115805156"/>
<dbReference type="InterPro" id="IPR003961">
    <property type="entry name" value="FN3_dom"/>
</dbReference>
<keyword evidence="2 8" id="KW-0812">Transmembrane</keyword>
<dbReference type="InterPro" id="IPR003531">
    <property type="entry name" value="Hempt_rcpt_S_F1_CS"/>
</dbReference>